<evidence type="ECO:0000256" key="2">
    <source>
        <dbReference type="SAM" id="Phobius"/>
    </source>
</evidence>
<reference evidence="3 4" key="1">
    <citation type="journal article" date="2015" name="Front. Microbiol.">
        <title>Genome sequence of the plant growth promoting endophytic yeast Rhodotorula graminis WP1.</title>
        <authorList>
            <person name="Firrincieli A."/>
            <person name="Otillar R."/>
            <person name="Salamov A."/>
            <person name="Schmutz J."/>
            <person name="Khan Z."/>
            <person name="Redman R.S."/>
            <person name="Fleck N.D."/>
            <person name="Lindquist E."/>
            <person name="Grigoriev I.V."/>
            <person name="Doty S.L."/>
        </authorList>
    </citation>
    <scope>NUCLEOTIDE SEQUENCE [LARGE SCALE GENOMIC DNA]</scope>
    <source>
        <strain evidence="3 4">WP1</strain>
    </source>
</reference>
<name>A0A194S2S1_RHOGW</name>
<dbReference type="EMBL" id="KQ474079">
    <property type="protein sequence ID" value="KPV74887.1"/>
    <property type="molecule type" value="Genomic_DNA"/>
</dbReference>
<evidence type="ECO:0008006" key="5">
    <source>
        <dbReference type="Google" id="ProtNLM"/>
    </source>
</evidence>
<dbReference type="RefSeq" id="XP_018270936.1">
    <property type="nucleotide sequence ID" value="XM_018418987.1"/>
</dbReference>
<dbReference type="GeneID" id="28979434"/>
<feature type="transmembrane region" description="Helical" evidence="2">
    <location>
        <begin position="77"/>
        <end position="99"/>
    </location>
</feature>
<feature type="transmembrane region" description="Helical" evidence="2">
    <location>
        <begin position="42"/>
        <end position="65"/>
    </location>
</feature>
<accession>A0A194S2S1</accession>
<organism evidence="3 4">
    <name type="scientific">Rhodotorula graminis (strain WP1)</name>
    <dbReference type="NCBI Taxonomy" id="578459"/>
    <lineage>
        <taxon>Eukaryota</taxon>
        <taxon>Fungi</taxon>
        <taxon>Dikarya</taxon>
        <taxon>Basidiomycota</taxon>
        <taxon>Pucciniomycotina</taxon>
        <taxon>Microbotryomycetes</taxon>
        <taxon>Sporidiobolales</taxon>
        <taxon>Sporidiobolaceae</taxon>
        <taxon>Rhodotorula</taxon>
    </lineage>
</organism>
<dbReference type="AlphaFoldDB" id="A0A194S2S1"/>
<keyword evidence="2" id="KW-1133">Transmembrane helix</keyword>
<protein>
    <recommendedName>
        <fullName evidence="5">MARVEL domain-containing protein</fullName>
    </recommendedName>
</protein>
<feature type="transmembrane region" description="Helical" evidence="2">
    <location>
        <begin position="123"/>
        <end position="146"/>
    </location>
</feature>
<keyword evidence="4" id="KW-1185">Reference proteome</keyword>
<dbReference type="STRING" id="578459.A0A194S2S1"/>
<sequence length="222" mass="22857">MSVWLLVRTVLYAVLAVSSFLAWVLAAAFIGKTESDLDVYFGSAACVLVAGLLANFTVPVLHFFFHRRAKPSPVAWLATELAVVFVLWALFLGGAAGMADRIPGLSSSFCSGSLCSLGRAVEAFAWISWVTLTVLLVGLVTFGALAHKRHGPNVWKAPFSADLGGGAPGSAAAGAQEKGISNTSTTAAASPNANAPVVTSSPVVPAPAANYNEARPAEVTAV</sequence>
<evidence type="ECO:0000313" key="4">
    <source>
        <dbReference type="Proteomes" id="UP000053890"/>
    </source>
</evidence>
<dbReference type="Proteomes" id="UP000053890">
    <property type="component" value="Unassembled WGS sequence"/>
</dbReference>
<keyword evidence="2" id="KW-0472">Membrane</keyword>
<gene>
    <name evidence="3" type="ORF">RHOBADRAFT_66498</name>
</gene>
<keyword evidence="2" id="KW-0812">Transmembrane</keyword>
<evidence type="ECO:0000313" key="3">
    <source>
        <dbReference type="EMBL" id="KPV74887.1"/>
    </source>
</evidence>
<feature type="region of interest" description="Disordered" evidence="1">
    <location>
        <begin position="170"/>
        <end position="196"/>
    </location>
</feature>
<evidence type="ECO:0000256" key="1">
    <source>
        <dbReference type="SAM" id="MobiDB-lite"/>
    </source>
</evidence>
<dbReference type="OMA" id="WHWIREQ"/>
<dbReference type="OrthoDB" id="2117453at2759"/>
<proteinExistence type="predicted"/>